<keyword evidence="4" id="KW-0521">NADP</keyword>
<dbReference type="Proteomes" id="UP000295280">
    <property type="component" value="Unassembled WGS sequence"/>
</dbReference>
<dbReference type="InterPro" id="IPR001100">
    <property type="entry name" value="Pyr_nuc-diS_OxRdtase"/>
</dbReference>
<keyword evidence="9" id="KW-0520">NAD</keyword>
<comment type="similarity">
    <text evidence="1 11">Belongs to the class-I pyridine nucleotide-disulfide oxidoreductase family.</text>
</comment>
<evidence type="ECO:0000256" key="6">
    <source>
        <dbReference type="ARBA" id="ARBA00023157"/>
    </source>
</evidence>
<dbReference type="PRINTS" id="PR00411">
    <property type="entry name" value="PNDRDTASEI"/>
</dbReference>
<protein>
    <submittedName>
        <fullName evidence="14">Dihydrolipoamide dehydrogenase</fullName>
    </submittedName>
</protein>
<dbReference type="PRINTS" id="PR00368">
    <property type="entry name" value="FADPNR"/>
</dbReference>
<keyword evidence="15" id="KW-1185">Reference proteome</keyword>
<evidence type="ECO:0000256" key="2">
    <source>
        <dbReference type="ARBA" id="ARBA00022630"/>
    </source>
</evidence>
<evidence type="ECO:0000313" key="15">
    <source>
        <dbReference type="Proteomes" id="UP000295280"/>
    </source>
</evidence>
<name>A0A9Q8CL22_9STAP</name>
<dbReference type="AlphaFoldDB" id="A0A9Q8CL22"/>
<feature type="binding site" evidence="9">
    <location>
        <begin position="167"/>
        <end position="174"/>
    </location>
    <ligand>
        <name>NAD(+)</name>
        <dbReference type="ChEBI" id="CHEBI:57540"/>
    </ligand>
</feature>
<evidence type="ECO:0000313" key="14">
    <source>
        <dbReference type="EMBL" id="TDM02428.1"/>
    </source>
</evidence>
<dbReference type="PANTHER" id="PTHR43014">
    <property type="entry name" value="MERCURIC REDUCTASE"/>
    <property type="match status" value="1"/>
</dbReference>
<evidence type="ECO:0000256" key="4">
    <source>
        <dbReference type="ARBA" id="ARBA00022857"/>
    </source>
</evidence>
<keyword evidence="7 11" id="KW-0676">Redox-active center</keyword>
<dbReference type="SUPFAM" id="SSF55424">
    <property type="entry name" value="FAD/NAD-linked reductases, dimerisation (C-terminal) domain"/>
    <property type="match status" value="1"/>
</dbReference>
<evidence type="ECO:0000256" key="1">
    <source>
        <dbReference type="ARBA" id="ARBA00007532"/>
    </source>
</evidence>
<dbReference type="Pfam" id="PF02852">
    <property type="entry name" value="Pyr_redox_dim"/>
    <property type="match status" value="1"/>
</dbReference>
<feature type="binding site" evidence="9">
    <location>
        <position position="253"/>
    </location>
    <ligand>
        <name>NAD(+)</name>
        <dbReference type="ChEBI" id="CHEBI:57540"/>
    </ligand>
</feature>
<dbReference type="PIRSF" id="PIRSF000350">
    <property type="entry name" value="Mercury_reductase_MerA"/>
    <property type="match status" value="1"/>
</dbReference>
<dbReference type="RefSeq" id="WP_133417911.1">
    <property type="nucleotide sequence ID" value="NZ_SCWD01000002.1"/>
</dbReference>
<dbReference type="Gene3D" id="3.50.50.60">
    <property type="entry name" value="FAD/NAD(P)-binding domain"/>
    <property type="match status" value="2"/>
</dbReference>
<dbReference type="InterPro" id="IPR036188">
    <property type="entry name" value="FAD/NAD-bd_sf"/>
</dbReference>
<dbReference type="PANTHER" id="PTHR43014:SF4">
    <property type="entry name" value="PYRIDINE NUCLEOTIDE-DISULFIDE OXIDOREDUCTASE RCLA-RELATED"/>
    <property type="match status" value="1"/>
</dbReference>
<keyword evidence="6" id="KW-1015">Disulfide bond</keyword>
<feature type="domain" description="Pyridine nucleotide-disulphide oxidoreductase dimerisation" evidence="12">
    <location>
        <begin position="329"/>
        <end position="436"/>
    </location>
</feature>
<feature type="binding site" evidence="9">
    <location>
        <position position="52"/>
    </location>
    <ligand>
        <name>FAD</name>
        <dbReference type="ChEBI" id="CHEBI:57692"/>
    </ligand>
</feature>
<keyword evidence="9" id="KW-0547">Nucleotide-binding</keyword>
<evidence type="ECO:0000259" key="12">
    <source>
        <dbReference type="Pfam" id="PF02852"/>
    </source>
</evidence>
<feature type="binding site" evidence="9">
    <location>
        <position position="293"/>
    </location>
    <ligand>
        <name>FAD</name>
        <dbReference type="ChEBI" id="CHEBI:57692"/>
    </ligand>
</feature>
<keyword evidence="2 11" id="KW-0285">Flavoprotein</keyword>
<dbReference type="SUPFAM" id="SSF51905">
    <property type="entry name" value="FAD/NAD(P)-binding domain"/>
    <property type="match status" value="1"/>
</dbReference>
<dbReference type="InterPro" id="IPR012999">
    <property type="entry name" value="Pyr_OxRdtase_I_AS"/>
</dbReference>
<comment type="caution">
    <text evidence="14">The sequence shown here is derived from an EMBL/GenBank/DDBJ whole genome shotgun (WGS) entry which is preliminary data.</text>
</comment>
<evidence type="ECO:0000256" key="11">
    <source>
        <dbReference type="RuleBase" id="RU003691"/>
    </source>
</evidence>
<dbReference type="Pfam" id="PF07992">
    <property type="entry name" value="Pyr_redox_2"/>
    <property type="match status" value="1"/>
</dbReference>
<dbReference type="InterPro" id="IPR023753">
    <property type="entry name" value="FAD/NAD-binding_dom"/>
</dbReference>
<comment type="cofactor">
    <cofactor evidence="9">
        <name>FAD</name>
        <dbReference type="ChEBI" id="CHEBI:57692"/>
    </cofactor>
    <text evidence="9">Binds 1 FAD per subunit.</text>
</comment>
<evidence type="ECO:0000259" key="13">
    <source>
        <dbReference type="Pfam" id="PF07992"/>
    </source>
</evidence>
<gene>
    <name evidence="14" type="ORF">ERX40_07690</name>
</gene>
<evidence type="ECO:0000256" key="3">
    <source>
        <dbReference type="ARBA" id="ARBA00022827"/>
    </source>
</evidence>
<dbReference type="EMBL" id="SCWD01000002">
    <property type="protein sequence ID" value="TDM02428.1"/>
    <property type="molecule type" value="Genomic_DNA"/>
</dbReference>
<feature type="binding site" evidence="9">
    <location>
        <position position="190"/>
    </location>
    <ligand>
        <name>NAD(+)</name>
        <dbReference type="ChEBI" id="CHEBI:57540"/>
    </ligand>
</feature>
<keyword evidence="3 9" id="KW-0274">FAD</keyword>
<dbReference type="GO" id="GO:0016668">
    <property type="term" value="F:oxidoreductase activity, acting on a sulfur group of donors, NAD(P) as acceptor"/>
    <property type="evidence" value="ECO:0007669"/>
    <property type="project" value="InterPro"/>
</dbReference>
<dbReference type="NCBIfam" id="NF041853">
    <property type="entry name" value="hythiocyan_redase_MerA"/>
    <property type="match status" value="1"/>
</dbReference>
<dbReference type="OrthoDB" id="9800167at2"/>
<accession>A0A9Q8CL22</accession>
<evidence type="ECO:0000256" key="7">
    <source>
        <dbReference type="ARBA" id="ARBA00023284"/>
    </source>
</evidence>
<dbReference type="GO" id="GO:0003955">
    <property type="term" value="F:NAD(P)H dehydrogenase (quinone) activity"/>
    <property type="evidence" value="ECO:0007669"/>
    <property type="project" value="TreeGrafter"/>
</dbReference>
<dbReference type="InterPro" id="IPR004099">
    <property type="entry name" value="Pyr_nucl-diS_OxRdtase_dimer"/>
</dbReference>
<proteinExistence type="inferred from homology"/>
<dbReference type="GO" id="GO:0050660">
    <property type="term" value="F:flavin adenine dinucleotide binding"/>
    <property type="evidence" value="ECO:0007669"/>
    <property type="project" value="TreeGrafter"/>
</dbReference>
<organism evidence="14 15">
    <name type="scientific">Macrococcus carouselicus</name>
    <dbReference type="NCBI Taxonomy" id="69969"/>
    <lineage>
        <taxon>Bacteria</taxon>
        <taxon>Bacillati</taxon>
        <taxon>Bacillota</taxon>
        <taxon>Bacilli</taxon>
        <taxon>Bacillales</taxon>
        <taxon>Staphylococcaceae</taxon>
        <taxon>Macrococcus</taxon>
    </lineage>
</organism>
<evidence type="ECO:0000256" key="8">
    <source>
        <dbReference type="PIRSR" id="PIRSR000350-2"/>
    </source>
</evidence>
<feature type="domain" description="FAD/NAD(P)-binding" evidence="13">
    <location>
        <begin position="4"/>
        <end position="302"/>
    </location>
</feature>
<evidence type="ECO:0000256" key="10">
    <source>
        <dbReference type="PIRSR" id="PIRSR000350-4"/>
    </source>
</evidence>
<feature type="active site" description="Proton acceptor" evidence="8">
    <location>
        <position position="427"/>
    </location>
</feature>
<evidence type="ECO:0000256" key="9">
    <source>
        <dbReference type="PIRSR" id="PIRSR000350-3"/>
    </source>
</evidence>
<keyword evidence="5 11" id="KW-0560">Oxidoreductase</keyword>
<reference evidence="14 15" key="1">
    <citation type="submission" date="2019-01" db="EMBL/GenBank/DDBJ databases">
        <title>Draft genome sequences of the type strains of six Macrococcus species.</title>
        <authorList>
            <person name="Mazhar S."/>
            <person name="Altermann E."/>
            <person name="Hill C."/>
            <person name="Mcauliffe O."/>
        </authorList>
    </citation>
    <scope>NUCLEOTIDE SEQUENCE [LARGE SCALE GENOMIC DNA]</scope>
    <source>
        <strain evidence="14 15">ATCC 51828</strain>
    </source>
</reference>
<sequence>MKKYDLVVIGFGKGGKTIAKFAAGQGKSVAVIEKSKAMYGGTCINVGCVPSKVLVHDSIEGVQFDDGLKRKQQVVDALNNKNYHNLSDDSAIEVLDYTARFKSNEEVELYDEAGEVVEIITGDNIIINTGATPVIPAIEGVKTSQHLYDSTGIMNLKEQPKRLVIIGGGYISLEFASTFANYGTEVTVLEHGKAIMPREDKKVAAEVVRILEDKGVKFILEADTTEIADQDGFTVVKTTQGSFKADAVLLAVGREPNTDLGLEHTDIELGDRGEIKTDEYLRTTVDSIYALGDVKGGMQFTYISLDDFRIVKDQLFGEGKRSTENRGAVPYSVFIDPPLSRVGLTAEEAIDEGYDILENTLPVNQIPRHKINNDPRGLFTAVVDKKTGYILGASLLGKESEELINQIKLAMDYNISYEVLRDNIYTHPTMSESFNDLFKMA</sequence>
<dbReference type="InterPro" id="IPR016156">
    <property type="entry name" value="FAD/NAD-linked_Rdtase_dimer_sf"/>
</dbReference>
<dbReference type="FunFam" id="3.30.390.30:FF:000001">
    <property type="entry name" value="Dihydrolipoyl dehydrogenase"/>
    <property type="match status" value="1"/>
</dbReference>
<feature type="disulfide bond" description="Redox-active" evidence="10">
    <location>
        <begin position="43"/>
        <end position="48"/>
    </location>
</feature>
<dbReference type="PROSITE" id="PS00076">
    <property type="entry name" value="PYRIDINE_REDOX_1"/>
    <property type="match status" value="1"/>
</dbReference>
<dbReference type="Gene3D" id="3.30.390.30">
    <property type="match status" value="1"/>
</dbReference>
<evidence type="ECO:0000256" key="5">
    <source>
        <dbReference type="ARBA" id="ARBA00023002"/>
    </source>
</evidence>